<evidence type="ECO:0000313" key="1">
    <source>
        <dbReference type="EMBL" id="ACI28865.1"/>
    </source>
</evidence>
<evidence type="ECO:0000313" key="2">
    <source>
        <dbReference type="Proteomes" id="UP000204251"/>
    </source>
</evidence>
<protein>
    <submittedName>
        <fullName evidence="1">Uncharacterized protein</fullName>
    </submittedName>
</protein>
<keyword evidence="2" id="KW-1185">Reference proteome</keyword>
<dbReference type="RefSeq" id="YP_002268114.1">
    <property type="nucleotide sequence ID" value="NC_011345.1"/>
</dbReference>
<dbReference type="KEGG" id="vg:6965853"/>
<dbReference type="EMBL" id="EU839994">
    <property type="protein sequence ID" value="ACI28865.1"/>
    <property type="molecule type" value="Genomic_DNA"/>
</dbReference>
<proteinExistence type="predicted"/>
<dbReference type="GeneID" id="6965853"/>
<organism evidence="1 2">
    <name type="scientific">Agrotis ipsilon multiple nucleopolyhedrovirus</name>
    <dbReference type="NCBI Taxonomy" id="208013"/>
    <lineage>
        <taxon>Viruses</taxon>
        <taxon>Viruses incertae sedis</taxon>
        <taxon>Naldaviricetes</taxon>
        <taxon>Lefavirales</taxon>
        <taxon>Baculoviridae</taxon>
        <taxon>Alphabaculovirus</taxon>
        <taxon>Alphabaculovirus agipsilonis</taxon>
    </lineage>
</organism>
<accession>B6D5Z8</accession>
<name>B6D5Z8_9ABAC</name>
<dbReference type="Proteomes" id="UP000204251">
    <property type="component" value="Segment"/>
</dbReference>
<sequence length="144" mass="17146">MSDTTAAETFKNRYNYHRIDDSIVVFSVPARVYRRCFGNNGFNTFVVCADEDDIVDKNCSTNYELCERQRFRFRQFRPIHSQSDSDDGLRIVPYVNGISYARLDFLHFVTNFLDCFADINNEFRFTERKTFNTIKTLKIYRKIK</sequence>
<reference evidence="1 2" key="1">
    <citation type="submission" date="2008-06" db="EMBL/GenBank/DDBJ databases">
        <title>Complete nucleotide sequence analysis of the Agrotis ipsilon multiple nucleopolyhedrovirus.</title>
        <authorList>
            <person name="Harrison R.L."/>
        </authorList>
    </citation>
    <scope>NUCLEOTIDE SEQUENCE [LARGE SCALE GENOMIC DNA]</scope>
    <source>
        <strain evidence="1 2">Illinois</strain>
    </source>
</reference>
<dbReference type="OrthoDB" id="17066at10239"/>